<dbReference type="PANTHER" id="PTHR45753:SF6">
    <property type="entry name" value="ASPARTATE CARBAMOYLTRANSFERASE"/>
    <property type="match status" value="1"/>
</dbReference>
<dbReference type="GO" id="GO:0004070">
    <property type="term" value="F:aspartate carbamoyltransferase activity"/>
    <property type="evidence" value="ECO:0007669"/>
    <property type="project" value="UniProtKB-EC"/>
</dbReference>
<dbReference type="Gene3D" id="3.40.50.1370">
    <property type="entry name" value="Aspartate/ornithine carbamoyltransferase"/>
    <property type="match status" value="2"/>
</dbReference>
<dbReference type="InterPro" id="IPR006130">
    <property type="entry name" value="Asp/Orn_carbamoylTrfase"/>
</dbReference>
<comment type="subunit">
    <text evidence="7">Heterododecamer (2C3:3R2) of six catalytic PyrB chains organized as two trimers (C3), and six regulatory PyrI chains organized as three dimers (R2).</text>
</comment>
<reference evidence="11" key="1">
    <citation type="journal article" date="2019" name="Int. J. Syst. Evol. Microbiol.">
        <title>The Global Catalogue of Microorganisms (GCM) 10K type strain sequencing project: providing services to taxonomists for standard genome sequencing and annotation.</title>
        <authorList>
            <consortium name="The Broad Institute Genomics Platform"/>
            <consortium name="The Broad Institute Genome Sequencing Center for Infectious Disease"/>
            <person name="Wu L."/>
            <person name="Ma J."/>
        </authorList>
    </citation>
    <scope>NUCLEOTIDE SEQUENCE [LARGE SCALE GENOMIC DNA]</scope>
    <source>
        <strain evidence="11">JCM 12165</strain>
    </source>
</reference>
<feature type="binding site" evidence="7">
    <location>
        <position position="243"/>
    </location>
    <ligand>
        <name>carbamoyl phosphate</name>
        <dbReference type="ChEBI" id="CHEBI:58228"/>
    </ligand>
</feature>
<dbReference type="InterPro" id="IPR006131">
    <property type="entry name" value="Asp_carbamoyltransf_Asp/Orn-bd"/>
</dbReference>
<evidence type="ECO:0000256" key="1">
    <source>
        <dbReference type="ARBA" id="ARBA00004852"/>
    </source>
</evidence>
<dbReference type="InterPro" id="IPR006132">
    <property type="entry name" value="Asp/Orn_carbamoyltranf_P-bd"/>
</dbReference>
<evidence type="ECO:0000256" key="6">
    <source>
        <dbReference type="ARBA" id="ARBA00048859"/>
    </source>
</evidence>
<evidence type="ECO:0000256" key="7">
    <source>
        <dbReference type="HAMAP-Rule" id="MF_00001"/>
    </source>
</evidence>
<proteinExistence type="inferred from homology"/>
<name>A0ABV9NU85_9BACI</name>
<dbReference type="EC" id="2.1.3.2" evidence="7"/>
<evidence type="ECO:0000259" key="8">
    <source>
        <dbReference type="Pfam" id="PF00185"/>
    </source>
</evidence>
<feature type="binding site" evidence="7">
    <location>
        <position position="122"/>
    </location>
    <ligand>
        <name>carbamoyl phosphate</name>
        <dbReference type="ChEBI" id="CHEBI:58228"/>
    </ligand>
</feature>
<feature type="binding site" evidence="7">
    <location>
        <position position="244"/>
    </location>
    <ligand>
        <name>carbamoyl phosphate</name>
        <dbReference type="ChEBI" id="CHEBI:58228"/>
    </ligand>
</feature>
<organism evidence="10 11">
    <name type="scientific">Bacillus daqingensis</name>
    <dbReference type="NCBI Taxonomy" id="872396"/>
    <lineage>
        <taxon>Bacteria</taxon>
        <taxon>Bacillati</taxon>
        <taxon>Bacillota</taxon>
        <taxon>Bacilli</taxon>
        <taxon>Bacillales</taxon>
        <taxon>Bacillaceae</taxon>
        <taxon>Bacillus</taxon>
    </lineage>
</organism>
<comment type="similarity">
    <text evidence="2 7">Belongs to the aspartate/ornithine carbamoyltransferase superfamily. ATCase family.</text>
</comment>
<comment type="pathway">
    <text evidence="1 7">Pyrimidine metabolism; UMP biosynthesis via de novo pathway; (S)-dihydroorotate from bicarbonate: step 2/3.</text>
</comment>
<feature type="binding site" evidence="7">
    <location>
        <position position="95"/>
    </location>
    <ligand>
        <name>carbamoyl phosphate</name>
        <dbReference type="ChEBI" id="CHEBI:58228"/>
    </ligand>
</feature>
<dbReference type="InterPro" id="IPR036901">
    <property type="entry name" value="Asp/Orn_carbamoylTrfase_sf"/>
</dbReference>
<evidence type="ECO:0000256" key="5">
    <source>
        <dbReference type="ARBA" id="ARBA00043884"/>
    </source>
</evidence>
<evidence type="ECO:0000259" key="9">
    <source>
        <dbReference type="Pfam" id="PF02729"/>
    </source>
</evidence>
<keyword evidence="3 7" id="KW-0808">Transferase</keyword>
<feature type="binding site" evidence="7">
    <location>
        <position position="203"/>
    </location>
    <ligand>
        <name>L-aspartate</name>
        <dbReference type="ChEBI" id="CHEBI:29991"/>
    </ligand>
</feature>
<dbReference type="HAMAP" id="MF_00001">
    <property type="entry name" value="Asp_carb_tr"/>
    <property type="match status" value="1"/>
</dbReference>
<gene>
    <name evidence="7" type="primary">pyrB</name>
    <name evidence="10" type="ORF">ACFO4L_02925</name>
</gene>
<feature type="binding site" evidence="7">
    <location>
        <position position="45"/>
    </location>
    <ligand>
        <name>carbamoyl phosphate</name>
        <dbReference type="ChEBI" id="CHEBI:58228"/>
    </ligand>
</feature>
<evidence type="ECO:0000256" key="2">
    <source>
        <dbReference type="ARBA" id="ARBA00008896"/>
    </source>
</evidence>
<feature type="binding site" evidence="7">
    <location>
        <position position="155"/>
    </location>
    <ligand>
        <name>L-aspartate</name>
        <dbReference type="ChEBI" id="CHEBI:29991"/>
    </ligand>
</feature>
<feature type="binding site" evidence="7">
    <location>
        <position position="46"/>
    </location>
    <ligand>
        <name>carbamoyl phosphate</name>
        <dbReference type="ChEBI" id="CHEBI:58228"/>
    </ligand>
</feature>
<protein>
    <recommendedName>
        <fullName evidence="7">Aspartate carbamoyltransferase</fullName>
        <ecNumber evidence="7">2.1.3.2</ecNumber>
    </recommendedName>
    <alternativeName>
        <fullName evidence="7">Aspartate transcarbamylase</fullName>
        <shortName evidence="7">ATCase</shortName>
    </alternativeName>
</protein>
<dbReference type="PRINTS" id="PR00101">
    <property type="entry name" value="ATCASE"/>
</dbReference>
<comment type="caution">
    <text evidence="10">The sequence shown here is derived from an EMBL/GenBank/DDBJ whole genome shotgun (WGS) entry which is preliminary data.</text>
</comment>
<dbReference type="PRINTS" id="PR00100">
    <property type="entry name" value="AOTCASE"/>
</dbReference>
<comment type="catalytic activity">
    <reaction evidence="6 7">
        <text>carbamoyl phosphate + L-aspartate = N-carbamoyl-L-aspartate + phosphate + H(+)</text>
        <dbReference type="Rhea" id="RHEA:20013"/>
        <dbReference type="ChEBI" id="CHEBI:15378"/>
        <dbReference type="ChEBI" id="CHEBI:29991"/>
        <dbReference type="ChEBI" id="CHEBI:32814"/>
        <dbReference type="ChEBI" id="CHEBI:43474"/>
        <dbReference type="ChEBI" id="CHEBI:58228"/>
        <dbReference type="EC" id="2.1.3.2"/>
    </reaction>
</comment>
<feature type="domain" description="Aspartate/ornithine carbamoyltransferase carbamoyl-P binding" evidence="9">
    <location>
        <begin position="2"/>
        <end position="135"/>
    </location>
</feature>
<dbReference type="PROSITE" id="PS00097">
    <property type="entry name" value="CARBAMOYLTRANSFERASE"/>
    <property type="match status" value="1"/>
</dbReference>
<feature type="binding site" evidence="7">
    <location>
        <position position="73"/>
    </location>
    <ligand>
        <name>L-aspartate</name>
        <dbReference type="ChEBI" id="CHEBI:29991"/>
    </ligand>
</feature>
<evidence type="ECO:0000313" key="11">
    <source>
        <dbReference type="Proteomes" id="UP001595896"/>
    </source>
</evidence>
<dbReference type="Pfam" id="PF00185">
    <property type="entry name" value="OTCace"/>
    <property type="match status" value="1"/>
</dbReference>
<dbReference type="Pfam" id="PF02729">
    <property type="entry name" value="OTCace_N"/>
    <property type="match status" value="1"/>
</dbReference>
<accession>A0ABV9NU85</accession>
<evidence type="ECO:0000256" key="3">
    <source>
        <dbReference type="ARBA" id="ARBA00022679"/>
    </source>
</evidence>
<dbReference type="PANTHER" id="PTHR45753">
    <property type="entry name" value="ORNITHINE CARBAMOYLTRANSFERASE, MITOCHONDRIAL"/>
    <property type="match status" value="1"/>
</dbReference>
<dbReference type="Proteomes" id="UP001595896">
    <property type="component" value="Unassembled WGS sequence"/>
</dbReference>
<comment type="function">
    <text evidence="5 7">Catalyzes the condensation of carbamoyl phosphate and aspartate to form carbamoyl aspartate and inorganic phosphate, the committed step in the de novo pyrimidine nucleotide biosynthesis pathway.</text>
</comment>
<feature type="binding site" evidence="7">
    <location>
        <position position="125"/>
    </location>
    <ligand>
        <name>carbamoyl phosphate</name>
        <dbReference type="ChEBI" id="CHEBI:58228"/>
    </ligand>
</feature>
<feature type="domain" description="Aspartate/ornithine carbamoyltransferase Asp/Orn-binding" evidence="8">
    <location>
        <begin position="196"/>
        <end position="279"/>
    </location>
</feature>
<keyword evidence="4 7" id="KW-0665">Pyrimidine biosynthesis</keyword>
<evidence type="ECO:0000313" key="10">
    <source>
        <dbReference type="EMBL" id="MFC4735529.1"/>
    </source>
</evidence>
<dbReference type="InterPro" id="IPR002082">
    <property type="entry name" value="Asp_carbamoyltransf"/>
</dbReference>
<keyword evidence="11" id="KW-1185">Reference proteome</keyword>
<evidence type="ECO:0000256" key="4">
    <source>
        <dbReference type="ARBA" id="ARBA00022975"/>
    </source>
</evidence>
<dbReference type="NCBIfam" id="TIGR00670">
    <property type="entry name" value="asp_carb_tr"/>
    <property type="match status" value="1"/>
</dbReference>
<sequence length="294" mass="32799">MKSLTSLQHLSDQAILSILEQADGTEFPDFANRMAANVFLEPSTRTRCSFEMAEMNLGMRSLSIDEAGSSLQKGETLYDTVKTLEAIGVSAVIIRSKEKAFYNELQDVHIPIINAGDGSGDHPTQSLLDLLTIKQEFGSFRSLQIVISGDIRHSRIASANASVLKRLGAEVWFSGPQEWMPDGITPISADEGCRQADVWMSLRTQLERHDAMEPVFPNYLEQFGLTPERAERFKPHTILMHPGPVNRGVELHTSLVEAPFSRIFKQMANGVKVRQAVLAEVLKTKEEKRYEKAV</sequence>
<dbReference type="SUPFAM" id="SSF53671">
    <property type="entry name" value="Aspartate/ornithine carbamoyltransferase"/>
    <property type="match status" value="1"/>
</dbReference>
<dbReference type="RefSeq" id="WP_377908153.1">
    <property type="nucleotide sequence ID" value="NZ_JBHSGK010000003.1"/>
</dbReference>
<dbReference type="NCBIfam" id="NF002032">
    <property type="entry name" value="PRK00856.1"/>
    <property type="match status" value="1"/>
</dbReference>
<dbReference type="EMBL" id="JBHSGK010000003">
    <property type="protein sequence ID" value="MFC4735529.1"/>
    <property type="molecule type" value="Genomic_DNA"/>
</dbReference>